<feature type="compositionally biased region" description="Low complexity" evidence="1">
    <location>
        <begin position="324"/>
        <end position="345"/>
    </location>
</feature>
<evidence type="ECO:0000313" key="2">
    <source>
        <dbReference type="EMBL" id="CAH1800884.1"/>
    </source>
</evidence>
<dbReference type="EMBL" id="CAIIXF020000012">
    <property type="protein sequence ID" value="CAH1800884.1"/>
    <property type="molecule type" value="Genomic_DNA"/>
</dbReference>
<evidence type="ECO:0000256" key="1">
    <source>
        <dbReference type="SAM" id="MobiDB-lite"/>
    </source>
</evidence>
<accession>A0A8S4Q4Y7</accession>
<gene>
    <name evidence="2" type="ORF">OFUS_LOCUS24721</name>
</gene>
<sequence length="373" mass="41216">MGSGEVLSAIKFEFATPTQSRIVVLRRVPEETGTGWIWVNTIVDGNDLVDSDSHRRVYFSMDVGNEQQSHIRTDATTSTPVVDGGAVTITVQQSPPLSPITVEDSHEVEMAREPTIDWDVSFFAQTGRIEEDYSNNGVYSISGAASTDLHGQQIVVHQLSMIDDMARLWSMHPVFYLGLFSQAVSQCLADLKPLAVYIPSANTDHREVCDGTVIKALQDAVVLMIPRNTNELIHFRITHNIMDSSMSSRLVILVPNNSGSDVSKVKRVKLDGDHLHHLKAAMEAALRMIDEVRSARNERRERADLRQLQDMELRESLEVDRMTTSRTSATTTSSTAAPRTATTTSPPAPTSGNTAVHSRELLRAAAEARLRNQ</sequence>
<name>A0A8S4Q4Y7_OWEFU</name>
<evidence type="ECO:0000313" key="3">
    <source>
        <dbReference type="Proteomes" id="UP000749559"/>
    </source>
</evidence>
<reference evidence="2" key="1">
    <citation type="submission" date="2022-03" db="EMBL/GenBank/DDBJ databases">
        <authorList>
            <person name="Martin C."/>
        </authorList>
    </citation>
    <scope>NUCLEOTIDE SEQUENCE</scope>
</reference>
<keyword evidence="3" id="KW-1185">Reference proteome</keyword>
<dbReference type="Proteomes" id="UP000749559">
    <property type="component" value="Unassembled WGS sequence"/>
</dbReference>
<proteinExistence type="predicted"/>
<dbReference type="AlphaFoldDB" id="A0A8S4Q4Y7"/>
<protein>
    <submittedName>
        <fullName evidence="2">Uncharacterized protein</fullName>
    </submittedName>
</protein>
<feature type="region of interest" description="Disordered" evidence="1">
    <location>
        <begin position="316"/>
        <end position="357"/>
    </location>
</feature>
<comment type="caution">
    <text evidence="2">The sequence shown here is derived from an EMBL/GenBank/DDBJ whole genome shotgun (WGS) entry which is preliminary data.</text>
</comment>
<organism evidence="2 3">
    <name type="scientific">Owenia fusiformis</name>
    <name type="common">Polychaete worm</name>
    <dbReference type="NCBI Taxonomy" id="6347"/>
    <lineage>
        <taxon>Eukaryota</taxon>
        <taxon>Metazoa</taxon>
        <taxon>Spiralia</taxon>
        <taxon>Lophotrochozoa</taxon>
        <taxon>Annelida</taxon>
        <taxon>Polychaeta</taxon>
        <taxon>Sedentaria</taxon>
        <taxon>Canalipalpata</taxon>
        <taxon>Sabellida</taxon>
        <taxon>Oweniida</taxon>
        <taxon>Oweniidae</taxon>
        <taxon>Owenia</taxon>
    </lineage>
</organism>